<dbReference type="AlphaFoldDB" id="A0AAX4JNT7"/>
<protein>
    <submittedName>
        <fullName evidence="2">Uncharacterized protein</fullName>
    </submittedName>
</protein>
<name>A0AAX4JNT7_9TREE</name>
<organism evidence="2 3">
    <name type="scientific">Kwoniella dendrophila CBS 6074</name>
    <dbReference type="NCBI Taxonomy" id="1295534"/>
    <lineage>
        <taxon>Eukaryota</taxon>
        <taxon>Fungi</taxon>
        <taxon>Dikarya</taxon>
        <taxon>Basidiomycota</taxon>
        <taxon>Agaricomycotina</taxon>
        <taxon>Tremellomycetes</taxon>
        <taxon>Tremellales</taxon>
        <taxon>Cryptococcaceae</taxon>
        <taxon>Kwoniella</taxon>
    </lineage>
</organism>
<evidence type="ECO:0000313" key="3">
    <source>
        <dbReference type="Proteomes" id="UP001355207"/>
    </source>
</evidence>
<gene>
    <name evidence="2" type="ORF">L201_001364</name>
</gene>
<feature type="region of interest" description="Disordered" evidence="1">
    <location>
        <begin position="1"/>
        <end position="21"/>
    </location>
</feature>
<dbReference type="Proteomes" id="UP001355207">
    <property type="component" value="Chromosome 1"/>
</dbReference>
<sequence>MSNSGSKMASKSRLEETSVAESAPSLYRTPYGIRAHDLERNKEWTAELNTKGYITHVLQTCNTVPGKPSENQRGTEASIQFFIGPIKEDETSESNPEFITGDTLTDDQAEALSYLMRNLDEYCETWEKPWTELCRSSRDDKWYNTSRSFKSTGDAMGVSMGLWYSRQISEDFKLCHPDLTRQITKLGEKSKG</sequence>
<dbReference type="RefSeq" id="XP_066073250.1">
    <property type="nucleotide sequence ID" value="XM_066217153.1"/>
</dbReference>
<proteinExistence type="predicted"/>
<dbReference type="GeneID" id="91092036"/>
<evidence type="ECO:0000256" key="1">
    <source>
        <dbReference type="SAM" id="MobiDB-lite"/>
    </source>
</evidence>
<keyword evidence="3" id="KW-1185">Reference proteome</keyword>
<dbReference type="EMBL" id="CP144098">
    <property type="protein sequence ID" value="WWC86487.1"/>
    <property type="molecule type" value="Genomic_DNA"/>
</dbReference>
<reference evidence="2 3" key="1">
    <citation type="submission" date="2024-01" db="EMBL/GenBank/DDBJ databases">
        <title>Comparative genomics of Cryptococcus and Kwoniella reveals pathogenesis evolution and contrasting modes of karyotype evolution via chromosome fusion or intercentromeric recombination.</title>
        <authorList>
            <person name="Coelho M.A."/>
            <person name="David-Palma M."/>
            <person name="Shea T."/>
            <person name="Bowers K."/>
            <person name="McGinley-Smith S."/>
            <person name="Mohammad A.W."/>
            <person name="Gnirke A."/>
            <person name="Yurkov A.M."/>
            <person name="Nowrousian M."/>
            <person name="Sun S."/>
            <person name="Cuomo C.A."/>
            <person name="Heitman J."/>
        </authorList>
    </citation>
    <scope>NUCLEOTIDE SEQUENCE [LARGE SCALE GENOMIC DNA]</scope>
    <source>
        <strain evidence="2 3">CBS 6074</strain>
    </source>
</reference>
<evidence type="ECO:0000313" key="2">
    <source>
        <dbReference type="EMBL" id="WWC86487.1"/>
    </source>
</evidence>
<accession>A0AAX4JNT7</accession>